<evidence type="ECO:0000256" key="2">
    <source>
        <dbReference type="ARBA" id="ARBA00023136"/>
    </source>
</evidence>
<accession>A0A538TWW9</accession>
<dbReference type="Pfam" id="PF03793">
    <property type="entry name" value="PASTA"/>
    <property type="match status" value="2"/>
</dbReference>
<dbReference type="AlphaFoldDB" id="A0A538TWW9"/>
<dbReference type="GO" id="GO:0005886">
    <property type="term" value="C:plasma membrane"/>
    <property type="evidence" value="ECO:0007669"/>
    <property type="project" value="TreeGrafter"/>
</dbReference>
<dbReference type="GO" id="GO:0071555">
    <property type="term" value="P:cell wall organization"/>
    <property type="evidence" value="ECO:0007669"/>
    <property type="project" value="TreeGrafter"/>
</dbReference>
<evidence type="ECO:0000313" key="4">
    <source>
        <dbReference type="EMBL" id="TMQ68098.1"/>
    </source>
</evidence>
<dbReference type="EMBL" id="VBPA01000417">
    <property type="protein sequence ID" value="TMQ68098.1"/>
    <property type="molecule type" value="Genomic_DNA"/>
</dbReference>
<dbReference type="Gene3D" id="3.30.450.330">
    <property type="match status" value="1"/>
</dbReference>
<dbReference type="PROSITE" id="PS51178">
    <property type="entry name" value="PASTA"/>
    <property type="match status" value="2"/>
</dbReference>
<dbReference type="Gene3D" id="3.90.1310.10">
    <property type="entry name" value="Penicillin-binding protein 2a (Domain 2)"/>
    <property type="match status" value="1"/>
</dbReference>
<dbReference type="Pfam" id="PF03717">
    <property type="entry name" value="PBP_dimer"/>
    <property type="match status" value="1"/>
</dbReference>
<proteinExistence type="predicted"/>
<comment type="subcellular location">
    <subcellularLocation>
        <location evidence="1">Membrane</location>
    </subcellularLocation>
</comment>
<dbReference type="InterPro" id="IPR001460">
    <property type="entry name" value="PCN-bd_Tpept"/>
</dbReference>
<reference evidence="4 5" key="1">
    <citation type="journal article" date="2019" name="Nat. Microbiol.">
        <title>Mediterranean grassland soil C-N compound turnover is dependent on rainfall and depth, and is mediated by genomically divergent microorganisms.</title>
        <authorList>
            <person name="Diamond S."/>
            <person name="Andeer P.F."/>
            <person name="Li Z."/>
            <person name="Crits-Christoph A."/>
            <person name="Burstein D."/>
            <person name="Anantharaman K."/>
            <person name="Lane K.R."/>
            <person name="Thomas B.C."/>
            <person name="Pan C."/>
            <person name="Northen T.R."/>
            <person name="Banfield J.F."/>
        </authorList>
    </citation>
    <scope>NUCLEOTIDE SEQUENCE [LARGE SCALE GENOMIC DNA]</scope>
    <source>
        <strain evidence="4">WS_10</strain>
    </source>
</reference>
<organism evidence="4 5">
    <name type="scientific">Eiseniibacteriota bacterium</name>
    <dbReference type="NCBI Taxonomy" id="2212470"/>
    <lineage>
        <taxon>Bacteria</taxon>
        <taxon>Candidatus Eiseniibacteriota</taxon>
    </lineage>
</organism>
<dbReference type="PANTHER" id="PTHR30627:SF1">
    <property type="entry name" value="PEPTIDOGLYCAN D,D-TRANSPEPTIDASE FTSI"/>
    <property type="match status" value="1"/>
</dbReference>
<dbReference type="SUPFAM" id="SSF56601">
    <property type="entry name" value="beta-lactamase/transpeptidase-like"/>
    <property type="match status" value="1"/>
</dbReference>
<evidence type="ECO:0000313" key="5">
    <source>
        <dbReference type="Proteomes" id="UP000319836"/>
    </source>
</evidence>
<evidence type="ECO:0000256" key="1">
    <source>
        <dbReference type="ARBA" id="ARBA00004370"/>
    </source>
</evidence>
<dbReference type="InterPro" id="IPR036138">
    <property type="entry name" value="PBP_dimer_sf"/>
</dbReference>
<dbReference type="InterPro" id="IPR005311">
    <property type="entry name" value="PBP_dimer"/>
</dbReference>
<dbReference type="PANTHER" id="PTHR30627">
    <property type="entry name" value="PEPTIDOGLYCAN D,D-TRANSPEPTIDASE"/>
    <property type="match status" value="1"/>
</dbReference>
<comment type="caution">
    <text evidence="4">The sequence shown here is derived from an EMBL/GenBank/DDBJ whole genome shotgun (WGS) entry which is preliminary data.</text>
</comment>
<dbReference type="SMART" id="SM00740">
    <property type="entry name" value="PASTA"/>
    <property type="match status" value="2"/>
</dbReference>
<protein>
    <submittedName>
        <fullName evidence="4">PASTA domain-containing protein</fullName>
    </submittedName>
</protein>
<dbReference type="Pfam" id="PF00905">
    <property type="entry name" value="Transpeptidase"/>
    <property type="match status" value="1"/>
</dbReference>
<dbReference type="SUPFAM" id="SSF56519">
    <property type="entry name" value="Penicillin binding protein dimerisation domain"/>
    <property type="match status" value="1"/>
</dbReference>
<keyword evidence="2" id="KW-0472">Membrane</keyword>
<feature type="domain" description="PASTA" evidence="3">
    <location>
        <begin position="570"/>
        <end position="630"/>
    </location>
</feature>
<dbReference type="Gene3D" id="3.40.710.10">
    <property type="entry name" value="DD-peptidase/beta-lactamase superfamily"/>
    <property type="match status" value="1"/>
</dbReference>
<dbReference type="InterPro" id="IPR050515">
    <property type="entry name" value="Beta-lactam/transpept"/>
</dbReference>
<name>A0A538TWW9_UNCEI</name>
<dbReference type="InterPro" id="IPR012338">
    <property type="entry name" value="Beta-lactam/transpept-like"/>
</dbReference>
<dbReference type="Gene3D" id="1.10.150.770">
    <property type="match status" value="1"/>
</dbReference>
<gene>
    <name evidence="4" type="ORF">E6K80_14585</name>
</gene>
<dbReference type="Proteomes" id="UP000319836">
    <property type="component" value="Unassembled WGS sequence"/>
</dbReference>
<sequence length="718" mass="76692">MQLAHRDMRRSRVLVAAAGLFLGLLLLWLRVAWLQVVEHGTYEARADRNQEQRVLLKPERGNLLDRRGRVMARDLLTYSISAAPREMANPRETARALAGILGRDARALEREFAAKPRFLWVARRLAPELGQKVEDLGARGVYLSPETRREDPLGNVAAEILGRTNLDNVGIDGLELQLDDELRGQPGWVTQLRDGHGRAHSLPHGMMRAAADGRSAVLTLDADLQAIVETHLAAAVDTLHARRGFALFLDPSTGEVLASVTVPHLPPGKARNWNFTDSFEPGSTFKIVVAGGVLEEGLARPDQVFEASATGVAMIVPGVFFHDTHHVARYRFFDAVRWSSNIVMGKLGLLLGAERLYRYATALGFGSLTGIEFPGEAGGKLRSPDHWSNRSTPTIAIGHEVAVTPLQLTLAYAAIANGGVLMRPTLVRELRDPSGATVRRFSPSAAQRVFSPSTCATLRGMLTAVVDSGTARAARIPGYAIAGKTGTAQKYDAAEHTYGKGLYVSSFAGFAPAEAPSLVGVVVIDEPRGKHYYGGDVAAPVFKRVITDLLGLPSAPLRGPASAVALRPPAPAPVTVPDLRLLPPRAAEQALAALSLHGRFNGEGPRVLAQAPPAGVAVERGARVDVWLAAGTDSSETTLPDLVGRTVRQAIRELNRREVLPRIVGHGLVVSQTPVAGTALPLTVPCVLHCEPRRASDVTAALAPRVPGVASSAVAATP</sequence>
<dbReference type="GO" id="GO:0008658">
    <property type="term" value="F:penicillin binding"/>
    <property type="evidence" value="ECO:0007669"/>
    <property type="project" value="InterPro"/>
</dbReference>
<feature type="domain" description="PASTA" evidence="3">
    <location>
        <begin position="633"/>
        <end position="692"/>
    </location>
</feature>
<evidence type="ECO:0000259" key="3">
    <source>
        <dbReference type="PROSITE" id="PS51178"/>
    </source>
</evidence>
<dbReference type="InterPro" id="IPR005543">
    <property type="entry name" value="PASTA_dom"/>
</dbReference>
<dbReference type="SUPFAM" id="SSF54184">
    <property type="entry name" value="Penicillin-binding protein 2x (pbp-2x), c-terminal domain"/>
    <property type="match status" value="2"/>
</dbReference>